<gene>
    <name evidence="7" type="ORF">EDC19_2751</name>
</gene>
<evidence type="ECO:0000256" key="3">
    <source>
        <dbReference type="ARBA" id="ARBA00022692"/>
    </source>
</evidence>
<name>A0A4R1M7Z1_9FIRM</name>
<evidence type="ECO:0000256" key="6">
    <source>
        <dbReference type="SAM" id="Phobius"/>
    </source>
</evidence>
<evidence type="ECO:0000313" key="7">
    <source>
        <dbReference type="EMBL" id="TCK87907.1"/>
    </source>
</evidence>
<keyword evidence="4 6" id="KW-1133">Transmembrane helix</keyword>
<dbReference type="RefSeq" id="WP_132283400.1">
    <property type="nucleotide sequence ID" value="NZ_SMGQ01000018.1"/>
</dbReference>
<feature type="transmembrane region" description="Helical" evidence="6">
    <location>
        <begin position="79"/>
        <end position="96"/>
    </location>
</feature>
<dbReference type="Pfam" id="PF03899">
    <property type="entry name" value="ATP-synt_I"/>
    <property type="match status" value="1"/>
</dbReference>
<comment type="subcellular location">
    <subcellularLocation>
        <location evidence="1">Cell membrane</location>
        <topology evidence="1">Multi-pass membrane protein</topology>
    </subcellularLocation>
</comment>
<evidence type="ECO:0000256" key="2">
    <source>
        <dbReference type="ARBA" id="ARBA00022475"/>
    </source>
</evidence>
<feature type="transmembrane region" description="Helical" evidence="6">
    <location>
        <begin position="12"/>
        <end position="31"/>
    </location>
</feature>
<comment type="caution">
    <text evidence="7">The sequence shown here is derived from an EMBL/GenBank/DDBJ whole genome shotgun (WGS) entry which is preliminary data.</text>
</comment>
<sequence>MIDQSQQKLLKGIIKGMLVISLTIIIISFVFFKNIAFVIGVIVGTLTAILQLIDINKSMNKALDRSPEKAKSYTIKKSISRYFIIMVILILAIKFYPDTVVGIIIGLFLLKMSIYLMPLFNKT</sequence>
<proteinExistence type="predicted"/>
<dbReference type="AlphaFoldDB" id="A0A4R1M7Z1"/>
<keyword evidence="2" id="KW-1003">Cell membrane</keyword>
<evidence type="ECO:0000256" key="5">
    <source>
        <dbReference type="ARBA" id="ARBA00023136"/>
    </source>
</evidence>
<protein>
    <submittedName>
        <fullName evidence="7">ATP synthase I subunit</fullName>
    </submittedName>
</protein>
<dbReference type="Proteomes" id="UP000294545">
    <property type="component" value="Unassembled WGS sequence"/>
</dbReference>
<keyword evidence="5 6" id="KW-0472">Membrane</keyword>
<feature type="transmembrane region" description="Helical" evidence="6">
    <location>
        <begin position="37"/>
        <end position="55"/>
    </location>
</feature>
<feature type="transmembrane region" description="Helical" evidence="6">
    <location>
        <begin position="102"/>
        <end position="120"/>
    </location>
</feature>
<organism evidence="7 8">
    <name type="scientific">Natranaerovirga hydrolytica</name>
    <dbReference type="NCBI Taxonomy" id="680378"/>
    <lineage>
        <taxon>Bacteria</taxon>
        <taxon>Bacillati</taxon>
        <taxon>Bacillota</taxon>
        <taxon>Clostridia</taxon>
        <taxon>Lachnospirales</taxon>
        <taxon>Natranaerovirgaceae</taxon>
        <taxon>Natranaerovirga</taxon>
    </lineage>
</organism>
<keyword evidence="8" id="KW-1185">Reference proteome</keyword>
<dbReference type="OrthoDB" id="1711023at2"/>
<evidence type="ECO:0000256" key="4">
    <source>
        <dbReference type="ARBA" id="ARBA00022989"/>
    </source>
</evidence>
<dbReference type="EMBL" id="SMGQ01000018">
    <property type="protein sequence ID" value="TCK87907.1"/>
    <property type="molecule type" value="Genomic_DNA"/>
</dbReference>
<reference evidence="7 8" key="1">
    <citation type="submission" date="2019-03" db="EMBL/GenBank/DDBJ databases">
        <title>Genomic Encyclopedia of Type Strains, Phase IV (KMG-IV): sequencing the most valuable type-strain genomes for metagenomic binning, comparative biology and taxonomic classification.</title>
        <authorList>
            <person name="Goeker M."/>
        </authorList>
    </citation>
    <scope>NUCLEOTIDE SEQUENCE [LARGE SCALE GENOMIC DNA]</scope>
    <source>
        <strain evidence="7 8">DSM 24176</strain>
    </source>
</reference>
<dbReference type="InterPro" id="IPR005598">
    <property type="entry name" value="ATP_synth_I"/>
</dbReference>
<dbReference type="GO" id="GO:0005886">
    <property type="term" value="C:plasma membrane"/>
    <property type="evidence" value="ECO:0007669"/>
    <property type="project" value="UniProtKB-SubCell"/>
</dbReference>
<evidence type="ECO:0000256" key="1">
    <source>
        <dbReference type="ARBA" id="ARBA00004651"/>
    </source>
</evidence>
<evidence type="ECO:0000313" key="8">
    <source>
        <dbReference type="Proteomes" id="UP000294545"/>
    </source>
</evidence>
<keyword evidence="3 6" id="KW-0812">Transmembrane</keyword>
<accession>A0A4R1M7Z1</accession>